<accession>A0A2T7NN03</accession>
<organism evidence="1 2">
    <name type="scientific">Pomacea canaliculata</name>
    <name type="common">Golden apple snail</name>
    <dbReference type="NCBI Taxonomy" id="400727"/>
    <lineage>
        <taxon>Eukaryota</taxon>
        <taxon>Metazoa</taxon>
        <taxon>Spiralia</taxon>
        <taxon>Lophotrochozoa</taxon>
        <taxon>Mollusca</taxon>
        <taxon>Gastropoda</taxon>
        <taxon>Caenogastropoda</taxon>
        <taxon>Architaenioglossa</taxon>
        <taxon>Ampullarioidea</taxon>
        <taxon>Ampullariidae</taxon>
        <taxon>Pomacea</taxon>
    </lineage>
</organism>
<evidence type="ECO:0000313" key="2">
    <source>
        <dbReference type="Proteomes" id="UP000245119"/>
    </source>
</evidence>
<name>A0A2T7NN03_POMCA</name>
<reference evidence="1 2" key="1">
    <citation type="submission" date="2018-04" db="EMBL/GenBank/DDBJ databases">
        <title>The genome of golden apple snail Pomacea canaliculata provides insight into stress tolerance and invasive adaptation.</title>
        <authorList>
            <person name="Liu C."/>
            <person name="Liu B."/>
            <person name="Ren Y."/>
            <person name="Zhang Y."/>
            <person name="Wang H."/>
            <person name="Li S."/>
            <person name="Jiang F."/>
            <person name="Yin L."/>
            <person name="Zhang G."/>
            <person name="Qian W."/>
            <person name="Fan W."/>
        </authorList>
    </citation>
    <scope>NUCLEOTIDE SEQUENCE [LARGE SCALE GENOMIC DNA]</scope>
    <source>
        <strain evidence="1">SZHN2017</strain>
        <tissue evidence="1">Muscle</tissue>
    </source>
</reference>
<sequence>MSCPHRADQHTTFPLILTVSLAYDPHQQQHQCQQSLSLRTFHVTFSTLSTCGSHVCCGKEFGEACGKFDNLHRGLHPLQFAYKPRRGVSGATLTLLDTILQHVDSSGTYVRVLFMDFSSAVNTVQPHLLVERLLDLDVNSPLVLWMPSFLKD</sequence>
<dbReference type="EMBL" id="PZQS01000011">
    <property type="protein sequence ID" value="PVD22550.1"/>
    <property type="molecule type" value="Genomic_DNA"/>
</dbReference>
<dbReference type="STRING" id="400727.A0A2T7NN03"/>
<proteinExistence type="predicted"/>
<keyword evidence="2" id="KW-1185">Reference proteome</keyword>
<gene>
    <name evidence="1" type="ORF">C0Q70_18366</name>
</gene>
<protein>
    <submittedName>
        <fullName evidence="1">Uncharacterized protein</fullName>
    </submittedName>
</protein>
<dbReference type="AlphaFoldDB" id="A0A2T7NN03"/>
<dbReference type="OrthoDB" id="6156484at2759"/>
<dbReference type="Proteomes" id="UP000245119">
    <property type="component" value="Linkage Group LG11"/>
</dbReference>
<comment type="caution">
    <text evidence="1">The sequence shown here is derived from an EMBL/GenBank/DDBJ whole genome shotgun (WGS) entry which is preliminary data.</text>
</comment>
<evidence type="ECO:0000313" key="1">
    <source>
        <dbReference type="EMBL" id="PVD22550.1"/>
    </source>
</evidence>